<keyword evidence="3 9" id="KW-0813">Transport</keyword>
<keyword evidence="5 9" id="KW-0812">Transmembrane</keyword>
<keyword evidence="4" id="KW-1003">Cell membrane</keyword>
<sequence>MLATLNGLLWGKILILLLIGVGVWFTVASRFVQFRYFKRMFRVFRHGLQHEKGHVSSFQALVVSVAGRVGAGNIAGVAVAITLGGPGAIFWMWIIGLIGMATSFFECTLAQVFKKAESDGTYRGGPAYYMHKGMKQKWMGTFYSGLLALSVGSALIALQSFTMASSFEQSFGVSPIYSGVVLALVTAVIIFGGIKRIAEVAEWIVPFMAVGYLILGLFVVGSNLEKVPDVFILIARSAFGLEQAIGGGFGAAILMGVQRGLFSNEAGLGHAANVAAIAHVKHPVNQGIVQSFSVFIDTMILCTVTAMIILLSDGYLNGTETGGIALTQISLAEHIGDWSGIFVTLALTLFAFTTILYLYYLGENGLNFFSNENQKLFNLFRIIVLVQIVWGSLQELTTIFALADFAVGLLAMSNLIALVFLFKIGKSVLADYDDQLASGIDHPTFEANRFNELIIEQDSWPTLERDMDNDKSNSTS</sequence>
<feature type="transmembrane region" description="Helical" evidence="9">
    <location>
        <begin position="140"/>
        <end position="164"/>
    </location>
</feature>
<dbReference type="PANTHER" id="PTHR30330:SF1">
    <property type="entry name" value="AMINO-ACID CARRIER PROTEIN ALST"/>
    <property type="match status" value="1"/>
</dbReference>
<evidence type="ECO:0000256" key="7">
    <source>
        <dbReference type="ARBA" id="ARBA00022989"/>
    </source>
</evidence>
<keyword evidence="9" id="KW-0997">Cell inner membrane</keyword>
<evidence type="ECO:0000256" key="9">
    <source>
        <dbReference type="RuleBase" id="RU363064"/>
    </source>
</evidence>
<evidence type="ECO:0000256" key="2">
    <source>
        <dbReference type="ARBA" id="ARBA00009261"/>
    </source>
</evidence>
<gene>
    <name evidence="10" type="ORF">FLL45_18925</name>
</gene>
<evidence type="ECO:0000256" key="4">
    <source>
        <dbReference type="ARBA" id="ARBA00022475"/>
    </source>
</evidence>
<comment type="subcellular location">
    <subcellularLocation>
        <location evidence="9">Cell inner membrane</location>
        <topology evidence="9">Multi-pass membrane protein</topology>
    </subcellularLocation>
    <subcellularLocation>
        <location evidence="1">Cell membrane</location>
        <topology evidence="1">Multi-pass membrane protein</topology>
    </subcellularLocation>
</comment>
<proteinExistence type="inferred from homology"/>
<dbReference type="GO" id="GO:0005886">
    <property type="term" value="C:plasma membrane"/>
    <property type="evidence" value="ECO:0007669"/>
    <property type="project" value="UniProtKB-SubCell"/>
</dbReference>
<evidence type="ECO:0000256" key="8">
    <source>
        <dbReference type="ARBA" id="ARBA00023136"/>
    </source>
</evidence>
<protein>
    <submittedName>
        <fullName evidence="10">Alanine:cation symporter family protein</fullName>
    </submittedName>
</protein>
<feature type="transmembrane region" description="Helical" evidence="9">
    <location>
        <begin position="338"/>
        <end position="360"/>
    </location>
</feature>
<dbReference type="Proteomes" id="UP000317839">
    <property type="component" value="Unassembled WGS sequence"/>
</dbReference>
<name>A0A545T543_9GAMM</name>
<dbReference type="PANTHER" id="PTHR30330">
    <property type="entry name" value="AGSS FAMILY TRANSPORTER, SODIUM-ALANINE"/>
    <property type="match status" value="1"/>
</dbReference>
<dbReference type="EMBL" id="VIKR01000005">
    <property type="protein sequence ID" value="TQV72292.1"/>
    <property type="molecule type" value="Genomic_DNA"/>
</dbReference>
<keyword evidence="11" id="KW-1185">Reference proteome</keyword>
<keyword evidence="6 9" id="KW-0769">Symport</keyword>
<keyword evidence="8 9" id="KW-0472">Membrane</keyword>
<reference evidence="10 11" key="1">
    <citation type="submission" date="2019-06" db="EMBL/GenBank/DDBJ databases">
        <title>Draft genome of Aliikangiella marina GYP-15.</title>
        <authorList>
            <person name="Wang G."/>
        </authorList>
    </citation>
    <scope>NUCLEOTIDE SEQUENCE [LARGE SCALE GENOMIC DNA]</scope>
    <source>
        <strain evidence="10 11">GYP-15</strain>
    </source>
</reference>
<evidence type="ECO:0000256" key="1">
    <source>
        <dbReference type="ARBA" id="ARBA00004651"/>
    </source>
</evidence>
<feature type="transmembrane region" description="Helical" evidence="9">
    <location>
        <begin position="376"/>
        <end position="393"/>
    </location>
</feature>
<keyword evidence="7 9" id="KW-1133">Transmembrane helix</keyword>
<dbReference type="FunFam" id="1.20.1740.10:FF:000004">
    <property type="entry name" value="Sodium:alanine symporter family protein"/>
    <property type="match status" value="1"/>
</dbReference>
<dbReference type="AlphaFoldDB" id="A0A545T543"/>
<feature type="transmembrane region" description="Helical" evidence="9">
    <location>
        <begin position="230"/>
        <end position="254"/>
    </location>
</feature>
<organism evidence="10 11">
    <name type="scientific">Aliikangiella marina</name>
    <dbReference type="NCBI Taxonomy" id="1712262"/>
    <lineage>
        <taxon>Bacteria</taxon>
        <taxon>Pseudomonadati</taxon>
        <taxon>Pseudomonadota</taxon>
        <taxon>Gammaproteobacteria</taxon>
        <taxon>Oceanospirillales</taxon>
        <taxon>Pleioneaceae</taxon>
        <taxon>Aliikangiella</taxon>
    </lineage>
</organism>
<evidence type="ECO:0000256" key="3">
    <source>
        <dbReference type="ARBA" id="ARBA00022448"/>
    </source>
</evidence>
<feature type="transmembrane region" description="Helical" evidence="9">
    <location>
        <begin position="291"/>
        <end position="311"/>
    </location>
</feature>
<dbReference type="Pfam" id="PF01235">
    <property type="entry name" value="Na_Ala_symp"/>
    <property type="match status" value="1"/>
</dbReference>
<accession>A0A545T543</accession>
<feature type="transmembrane region" description="Helical" evidence="9">
    <location>
        <begin position="399"/>
        <end position="422"/>
    </location>
</feature>
<feature type="transmembrane region" description="Helical" evidence="9">
    <location>
        <begin position="89"/>
        <end position="113"/>
    </location>
</feature>
<evidence type="ECO:0000256" key="6">
    <source>
        <dbReference type="ARBA" id="ARBA00022847"/>
    </source>
</evidence>
<dbReference type="InterPro" id="IPR001463">
    <property type="entry name" value="Na/Ala_symport"/>
</dbReference>
<feature type="transmembrane region" description="Helical" evidence="9">
    <location>
        <begin position="13"/>
        <end position="37"/>
    </location>
</feature>
<evidence type="ECO:0000256" key="5">
    <source>
        <dbReference type="ARBA" id="ARBA00022692"/>
    </source>
</evidence>
<dbReference type="OrthoDB" id="9806926at2"/>
<feature type="transmembrane region" description="Helical" evidence="9">
    <location>
        <begin position="203"/>
        <end position="224"/>
    </location>
</feature>
<evidence type="ECO:0000313" key="11">
    <source>
        <dbReference type="Proteomes" id="UP000317839"/>
    </source>
</evidence>
<comment type="caution">
    <text evidence="10">The sequence shown here is derived from an EMBL/GenBank/DDBJ whole genome shotgun (WGS) entry which is preliminary data.</text>
</comment>
<feature type="transmembrane region" description="Helical" evidence="9">
    <location>
        <begin position="58"/>
        <end position="83"/>
    </location>
</feature>
<evidence type="ECO:0000313" key="10">
    <source>
        <dbReference type="EMBL" id="TQV72292.1"/>
    </source>
</evidence>
<dbReference type="NCBIfam" id="TIGR00835">
    <property type="entry name" value="agcS"/>
    <property type="match status" value="1"/>
</dbReference>
<dbReference type="PRINTS" id="PR00175">
    <property type="entry name" value="NAALASMPORT"/>
</dbReference>
<dbReference type="GO" id="GO:0005283">
    <property type="term" value="F:amino acid:sodium symporter activity"/>
    <property type="evidence" value="ECO:0007669"/>
    <property type="project" value="InterPro"/>
</dbReference>
<feature type="transmembrane region" description="Helical" evidence="9">
    <location>
        <begin position="176"/>
        <end position="194"/>
    </location>
</feature>
<dbReference type="RefSeq" id="WP_142943622.1">
    <property type="nucleotide sequence ID" value="NZ_VIKR01000005.1"/>
</dbReference>
<dbReference type="Gene3D" id="1.20.1740.10">
    <property type="entry name" value="Amino acid/polyamine transporter I"/>
    <property type="match status" value="1"/>
</dbReference>
<comment type="similarity">
    <text evidence="2 9">Belongs to the alanine or glycine:cation symporter (AGCS) (TC 2.A.25) family.</text>
</comment>